<keyword evidence="3" id="KW-1185">Reference proteome</keyword>
<sequence length="165" mass="16880">MISRPHARTAPREAELALCCELSVLAASPPASLPPDDCLAGALSTRCVASREPVADRFRARGPQSGRGGEAMRDQAAGRGGRCAPCAGGARGRRSRPPGRNGPADVPQSRLCASIVPETFASAAECGPGRRAAARLHIQASDLGPRALGAPPASPPRYKSVAGQV</sequence>
<evidence type="ECO:0000313" key="3">
    <source>
        <dbReference type="Proteomes" id="UP001222325"/>
    </source>
</evidence>
<dbReference type="AlphaFoldDB" id="A0AAD6UCV0"/>
<evidence type="ECO:0000256" key="1">
    <source>
        <dbReference type="SAM" id="MobiDB-lite"/>
    </source>
</evidence>
<comment type="caution">
    <text evidence="2">The sequence shown here is derived from an EMBL/GenBank/DDBJ whole genome shotgun (WGS) entry which is preliminary data.</text>
</comment>
<organism evidence="2 3">
    <name type="scientific">Mycena belliarum</name>
    <dbReference type="NCBI Taxonomy" id="1033014"/>
    <lineage>
        <taxon>Eukaryota</taxon>
        <taxon>Fungi</taxon>
        <taxon>Dikarya</taxon>
        <taxon>Basidiomycota</taxon>
        <taxon>Agaricomycotina</taxon>
        <taxon>Agaricomycetes</taxon>
        <taxon>Agaricomycetidae</taxon>
        <taxon>Agaricales</taxon>
        <taxon>Marasmiineae</taxon>
        <taxon>Mycenaceae</taxon>
        <taxon>Mycena</taxon>
    </lineage>
</organism>
<feature type="region of interest" description="Disordered" evidence="1">
    <location>
        <begin position="137"/>
        <end position="165"/>
    </location>
</feature>
<gene>
    <name evidence="2" type="ORF">B0H15DRAFT_157295</name>
</gene>
<feature type="region of interest" description="Disordered" evidence="1">
    <location>
        <begin position="55"/>
        <end position="110"/>
    </location>
</feature>
<protein>
    <submittedName>
        <fullName evidence="2">Uncharacterized protein</fullName>
    </submittedName>
</protein>
<dbReference type="EMBL" id="JARJCN010000016">
    <property type="protein sequence ID" value="KAJ7093391.1"/>
    <property type="molecule type" value="Genomic_DNA"/>
</dbReference>
<proteinExistence type="predicted"/>
<accession>A0AAD6UCV0</accession>
<reference evidence="2" key="1">
    <citation type="submission" date="2023-03" db="EMBL/GenBank/DDBJ databases">
        <title>Massive genome expansion in bonnet fungi (Mycena s.s.) driven by repeated elements and novel gene families across ecological guilds.</title>
        <authorList>
            <consortium name="Lawrence Berkeley National Laboratory"/>
            <person name="Harder C.B."/>
            <person name="Miyauchi S."/>
            <person name="Viragh M."/>
            <person name="Kuo A."/>
            <person name="Thoen E."/>
            <person name="Andreopoulos B."/>
            <person name="Lu D."/>
            <person name="Skrede I."/>
            <person name="Drula E."/>
            <person name="Henrissat B."/>
            <person name="Morin E."/>
            <person name="Kohler A."/>
            <person name="Barry K."/>
            <person name="LaButti K."/>
            <person name="Morin E."/>
            <person name="Salamov A."/>
            <person name="Lipzen A."/>
            <person name="Mereny Z."/>
            <person name="Hegedus B."/>
            <person name="Baldrian P."/>
            <person name="Stursova M."/>
            <person name="Weitz H."/>
            <person name="Taylor A."/>
            <person name="Grigoriev I.V."/>
            <person name="Nagy L.G."/>
            <person name="Martin F."/>
            <person name="Kauserud H."/>
        </authorList>
    </citation>
    <scope>NUCLEOTIDE SEQUENCE</scope>
    <source>
        <strain evidence="2">CBHHK173m</strain>
    </source>
</reference>
<evidence type="ECO:0000313" key="2">
    <source>
        <dbReference type="EMBL" id="KAJ7093391.1"/>
    </source>
</evidence>
<dbReference type="Proteomes" id="UP001222325">
    <property type="component" value="Unassembled WGS sequence"/>
</dbReference>
<name>A0AAD6UCV0_9AGAR</name>